<gene>
    <name evidence="2" type="ORF">LGQ90_04745</name>
</gene>
<comment type="caution">
    <text evidence="2">The sequence shown here is derived from an EMBL/GenBank/DDBJ whole genome shotgun (WGS) entry which is preliminary data.</text>
</comment>
<evidence type="ECO:0000256" key="1">
    <source>
        <dbReference type="SAM" id="Phobius"/>
    </source>
</evidence>
<feature type="transmembrane region" description="Helical" evidence="1">
    <location>
        <begin position="6"/>
        <end position="22"/>
    </location>
</feature>
<evidence type="ECO:0000313" key="2">
    <source>
        <dbReference type="EMBL" id="MCB7480566.1"/>
    </source>
</evidence>
<dbReference type="AlphaFoldDB" id="A0A9X1LHQ2"/>
<dbReference type="EMBL" id="JAJBZG010000002">
    <property type="protein sequence ID" value="MCB7480566.1"/>
    <property type="molecule type" value="Genomic_DNA"/>
</dbReference>
<reference evidence="2" key="1">
    <citation type="submission" date="2021-10" db="EMBL/GenBank/DDBJ databases">
        <title>Gramella sp. ASW11-100T, isolated from marine sediment.</title>
        <authorList>
            <person name="Xia C."/>
        </authorList>
    </citation>
    <scope>NUCLEOTIDE SEQUENCE</scope>
    <source>
        <strain evidence="2">ASW11-100</strain>
    </source>
</reference>
<proteinExistence type="predicted"/>
<keyword evidence="3" id="KW-1185">Reference proteome</keyword>
<dbReference type="RefSeq" id="WP_229338696.1">
    <property type="nucleotide sequence ID" value="NZ_JAJBZG010000002.1"/>
</dbReference>
<name>A0A9X1LHQ2_9FLAO</name>
<dbReference type="Proteomes" id="UP001139414">
    <property type="component" value="Unassembled WGS sequence"/>
</dbReference>
<organism evidence="2 3">
    <name type="scientific">Christiangramia sediminis</name>
    <dbReference type="NCBI Taxonomy" id="2881336"/>
    <lineage>
        <taxon>Bacteria</taxon>
        <taxon>Pseudomonadati</taxon>
        <taxon>Bacteroidota</taxon>
        <taxon>Flavobacteriia</taxon>
        <taxon>Flavobacteriales</taxon>
        <taxon>Flavobacteriaceae</taxon>
        <taxon>Christiangramia</taxon>
    </lineage>
</organism>
<accession>A0A9X1LHQ2</accession>
<evidence type="ECO:0000313" key="3">
    <source>
        <dbReference type="Proteomes" id="UP001139414"/>
    </source>
</evidence>
<keyword evidence="1" id="KW-1133">Transmembrane helix</keyword>
<keyword evidence="1" id="KW-0472">Membrane</keyword>
<keyword evidence="1" id="KW-0812">Transmembrane</keyword>
<feature type="transmembrane region" description="Helical" evidence="1">
    <location>
        <begin position="106"/>
        <end position="125"/>
    </location>
</feature>
<sequence length="133" mass="14214">MDISLILIAGILSAIVTFYLNNQMQLGGVMASAGVSVVAGGFFYLFPELLNSYLTTNLPLIIMGASFVGMATSRIIKQTWIIGVSGLFFSIIFLFTGSFFEGYGGNLGTTAAISLCSAFGLNLLIRKANFFKI</sequence>
<feature type="transmembrane region" description="Helical" evidence="1">
    <location>
        <begin position="29"/>
        <end position="46"/>
    </location>
</feature>
<protein>
    <submittedName>
        <fullName evidence="2">Uncharacterized protein</fullName>
    </submittedName>
</protein>
<feature type="transmembrane region" description="Helical" evidence="1">
    <location>
        <begin position="79"/>
        <end position="100"/>
    </location>
</feature>
<feature type="transmembrane region" description="Helical" evidence="1">
    <location>
        <begin position="52"/>
        <end position="72"/>
    </location>
</feature>